<sequence>MMITQSYLTDLTYKINGACIEVHKILGAGLLESVYHKCLEQEFLIRNINFKSELKIPVIYKGKSVECDFICDFLVEDAIVLELKAVSTISDIHRAQVYNYMNLLKVAKGMLINFNVKNIYNEWQETLVNLYYSKLI</sequence>
<dbReference type="Proteomes" id="UP000198931">
    <property type="component" value="Unassembled WGS sequence"/>
</dbReference>
<dbReference type="RefSeq" id="WP_233741991.1">
    <property type="nucleotide sequence ID" value="NZ_FOQT01000005.1"/>
</dbReference>
<dbReference type="AlphaFoldDB" id="A0A1I3J683"/>
<dbReference type="Pfam" id="PF13366">
    <property type="entry name" value="PDDEXK_3"/>
    <property type="match status" value="1"/>
</dbReference>
<name>A0A1I3J683_9FLAO</name>
<gene>
    <name evidence="1" type="ORF">SAMN05443292_2952</name>
</gene>
<dbReference type="NCBIfam" id="TIGR04256">
    <property type="entry name" value="GxxExxY"/>
    <property type="match status" value="1"/>
</dbReference>
<evidence type="ECO:0000313" key="1">
    <source>
        <dbReference type="EMBL" id="SFI55693.1"/>
    </source>
</evidence>
<dbReference type="EMBL" id="FOQT01000005">
    <property type="protein sequence ID" value="SFI55693.1"/>
    <property type="molecule type" value="Genomic_DNA"/>
</dbReference>
<proteinExistence type="predicted"/>
<evidence type="ECO:0000313" key="2">
    <source>
        <dbReference type="Proteomes" id="UP000198931"/>
    </source>
</evidence>
<protein>
    <submittedName>
        <fullName evidence="1">GxxExxY protein</fullName>
    </submittedName>
</protein>
<organism evidence="1 2">
    <name type="scientific">Halpernia frigidisoli</name>
    <dbReference type="NCBI Taxonomy" id="1125876"/>
    <lineage>
        <taxon>Bacteria</taxon>
        <taxon>Pseudomonadati</taxon>
        <taxon>Bacteroidota</taxon>
        <taxon>Flavobacteriia</taxon>
        <taxon>Flavobacteriales</taxon>
        <taxon>Weeksellaceae</taxon>
        <taxon>Chryseobacterium group</taxon>
        <taxon>Halpernia</taxon>
    </lineage>
</organism>
<dbReference type="STRING" id="1125876.SAMN05443292_2952"/>
<reference evidence="1 2" key="1">
    <citation type="submission" date="2016-10" db="EMBL/GenBank/DDBJ databases">
        <authorList>
            <person name="de Groot N.N."/>
        </authorList>
    </citation>
    <scope>NUCLEOTIDE SEQUENCE [LARGE SCALE GENOMIC DNA]</scope>
    <source>
        <strain evidence="1 2">DSM 26000</strain>
    </source>
</reference>
<keyword evidence="2" id="KW-1185">Reference proteome</keyword>
<dbReference type="InterPro" id="IPR026350">
    <property type="entry name" value="GxxExxY"/>
</dbReference>
<accession>A0A1I3J683</accession>